<feature type="site" description="Important for tRNA non-discrimination" evidence="7">
    <location>
        <position position="31"/>
    </location>
</feature>
<evidence type="ECO:0000256" key="7">
    <source>
        <dbReference type="HAMAP-Rule" id="MF_00044"/>
    </source>
</evidence>
<dbReference type="PROSITE" id="PS50862">
    <property type="entry name" value="AA_TRNA_LIGASE_II"/>
    <property type="match status" value="1"/>
</dbReference>
<feature type="site" description="Important for tRNA non-discrimination" evidence="7">
    <location>
        <position position="85"/>
    </location>
</feature>
<dbReference type="SUPFAM" id="SSF50249">
    <property type="entry name" value="Nucleic acid-binding proteins"/>
    <property type="match status" value="1"/>
</dbReference>
<dbReference type="InterPro" id="IPR012340">
    <property type="entry name" value="NA-bd_OB-fold"/>
</dbReference>
<dbReference type="InterPro" id="IPR004364">
    <property type="entry name" value="Aa-tRNA-synt_II"/>
</dbReference>
<dbReference type="Gene3D" id="2.40.50.140">
    <property type="entry name" value="Nucleic acid-binding proteins"/>
    <property type="match status" value="1"/>
</dbReference>
<feature type="binding site" evidence="7">
    <location>
        <position position="178"/>
    </location>
    <ligand>
        <name>L-aspartate</name>
        <dbReference type="ChEBI" id="CHEBI:29991"/>
    </ligand>
</feature>
<protein>
    <recommendedName>
        <fullName evidence="7">Aspartate--tRNA(Asp/Asn) ligase</fullName>
        <ecNumber evidence="7">6.1.1.23</ecNumber>
    </recommendedName>
    <alternativeName>
        <fullName evidence="7">Aspartyl-tRNA synthetase</fullName>
        <shortName evidence="7">AspRS</shortName>
    </alternativeName>
    <alternativeName>
        <fullName evidence="7">Non-discriminating aspartyl-tRNA synthetase</fullName>
        <shortName evidence="7">ND-AspRS</shortName>
    </alternativeName>
</protein>
<feature type="binding site" evidence="7">
    <location>
        <position position="233"/>
    </location>
    <ligand>
        <name>ATP</name>
        <dbReference type="ChEBI" id="CHEBI:30616"/>
    </ligand>
</feature>
<dbReference type="PANTHER" id="PTHR22594:SF5">
    <property type="entry name" value="ASPARTATE--TRNA LIGASE, MITOCHONDRIAL"/>
    <property type="match status" value="1"/>
</dbReference>
<dbReference type="InterPro" id="IPR047089">
    <property type="entry name" value="Asp-tRNA-ligase_1_N"/>
</dbReference>
<evidence type="ECO:0000256" key="4">
    <source>
        <dbReference type="ARBA" id="ARBA00022840"/>
    </source>
</evidence>
<dbReference type="CDD" id="cd04317">
    <property type="entry name" value="EcAspRS_like_N"/>
    <property type="match status" value="1"/>
</dbReference>
<evidence type="ECO:0000259" key="8">
    <source>
        <dbReference type="PROSITE" id="PS50862"/>
    </source>
</evidence>
<dbReference type="GO" id="GO:0005737">
    <property type="term" value="C:cytoplasm"/>
    <property type="evidence" value="ECO:0007669"/>
    <property type="project" value="UniProtKB-SubCell"/>
</dbReference>
<evidence type="ECO:0000256" key="5">
    <source>
        <dbReference type="ARBA" id="ARBA00022917"/>
    </source>
</evidence>
<dbReference type="GO" id="GO:0005524">
    <property type="term" value="F:ATP binding"/>
    <property type="evidence" value="ECO:0007669"/>
    <property type="project" value="UniProtKB-UniRule"/>
</dbReference>
<keyword evidence="5 7" id="KW-0648">Protein biosynthesis</keyword>
<dbReference type="GO" id="GO:0003676">
    <property type="term" value="F:nucleic acid binding"/>
    <property type="evidence" value="ECO:0007669"/>
    <property type="project" value="InterPro"/>
</dbReference>
<dbReference type="NCBIfam" id="TIGR00459">
    <property type="entry name" value="aspS_bact"/>
    <property type="match status" value="1"/>
</dbReference>
<comment type="function">
    <text evidence="7">Aspartyl-tRNA synthetase with relaxed tRNA specificity since it is able to aspartylate not only its cognate tRNA(Asp) but also tRNA(Asn). Reaction proceeds in two steps: L-aspartate is first activated by ATP to form Asp-AMP and then transferred to the acceptor end of tRNA(Asp/Asn).</text>
</comment>
<evidence type="ECO:0000256" key="1">
    <source>
        <dbReference type="ARBA" id="ARBA00006303"/>
    </source>
</evidence>
<feature type="binding site" evidence="7">
    <location>
        <position position="329"/>
    </location>
    <ligand>
        <name>L-aspartate</name>
        <dbReference type="ChEBI" id="CHEBI:29991"/>
    </ligand>
</feature>
<reference evidence="9 10" key="1">
    <citation type="journal article" date="2016" name="Nat. Commun.">
        <title>Thousands of microbial genomes shed light on interconnected biogeochemical processes in an aquifer system.</title>
        <authorList>
            <person name="Anantharaman K."/>
            <person name="Brown C.T."/>
            <person name="Hug L.A."/>
            <person name="Sharon I."/>
            <person name="Castelle C.J."/>
            <person name="Probst A.J."/>
            <person name="Thomas B.C."/>
            <person name="Singh A."/>
            <person name="Wilkins M.J."/>
            <person name="Karaoz U."/>
            <person name="Brodie E.L."/>
            <person name="Williams K.H."/>
            <person name="Hubbard S.S."/>
            <person name="Banfield J.F."/>
        </authorList>
    </citation>
    <scope>NUCLEOTIDE SEQUENCE [LARGE SCALE GENOMIC DNA]</scope>
</reference>
<feature type="domain" description="Aminoacyl-transfer RNA synthetases class-II family profile" evidence="8">
    <location>
        <begin position="147"/>
        <end position="437"/>
    </location>
</feature>
<keyword evidence="2 7" id="KW-0436">Ligase</keyword>
<comment type="similarity">
    <text evidence="1 7">Belongs to the class-II aminoacyl-tRNA synthetase family. Type 1 subfamily.</text>
</comment>
<gene>
    <name evidence="7" type="primary">aspS</name>
    <name evidence="9" type="ORF">A3I40_02975</name>
</gene>
<dbReference type="InterPro" id="IPR045864">
    <property type="entry name" value="aa-tRNA-synth_II/BPL/LPL"/>
</dbReference>
<feature type="binding site" evidence="7">
    <location>
        <position position="364"/>
    </location>
    <ligand>
        <name>ATP</name>
        <dbReference type="ChEBI" id="CHEBI:30616"/>
    </ligand>
</feature>
<keyword evidence="7" id="KW-0963">Cytoplasm</keyword>
<dbReference type="InterPro" id="IPR004524">
    <property type="entry name" value="Asp-tRNA-ligase_1"/>
</dbReference>
<dbReference type="InterPro" id="IPR004365">
    <property type="entry name" value="NA-bd_OB_tRNA"/>
</dbReference>
<dbReference type="PRINTS" id="PR01042">
    <property type="entry name" value="TRNASYNTHASP"/>
</dbReference>
<dbReference type="Gene3D" id="3.30.930.10">
    <property type="entry name" value="Bira Bifunctional Protein, Domain 2"/>
    <property type="match status" value="2"/>
</dbReference>
<dbReference type="Pfam" id="PF01336">
    <property type="entry name" value="tRNA_anti-codon"/>
    <property type="match status" value="1"/>
</dbReference>
<name>A0A1F7V9E0_9BACT</name>
<dbReference type="CDD" id="cd00777">
    <property type="entry name" value="AspRS_core"/>
    <property type="match status" value="1"/>
</dbReference>
<comment type="subcellular location">
    <subcellularLocation>
        <location evidence="7">Cytoplasm</location>
    </subcellularLocation>
</comment>
<evidence type="ECO:0000256" key="2">
    <source>
        <dbReference type="ARBA" id="ARBA00022598"/>
    </source>
</evidence>
<dbReference type="EMBL" id="MGEP01000039">
    <property type="protein sequence ID" value="OGL87152.1"/>
    <property type="molecule type" value="Genomic_DNA"/>
</dbReference>
<dbReference type="Gene3D" id="3.30.1360.30">
    <property type="entry name" value="GAD-like domain"/>
    <property type="match status" value="1"/>
</dbReference>
<keyword evidence="3 7" id="KW-0547">Nucleotide-binding</keyword>
<comment type="caution">
    <text evidence="9">The sequence shown here is derived from an EMBL/GenBank/DDBJ whole genome shotgun (WGS) entry which is preliminary data.</text>
</comment>
<dbReference type="EC" id="6.1.1.23" evidence="7"/>
<evidence type="ECO:0000256" key="3">
    <source>
        <dbReference type="ARBA" id="ARBA00022741"/>
    </source>
</evidence>
<comment type="subunit">
    <text evidence="7">Homodimer.</text>
</comment>
<dbReference type="HAMAP" id="MF_00044">
    <property type="entry name" value="Asp_tRNA_synth_type1"/>
    <property type="match status" value="1"/>
</dbReference>
<feature type="binding site" evidence="7">
    <location>
        <position position="371"/>
    </location>
    <ligand>
        <name>L-aspartate</name>
        <dbReference type="ChEBI" id="CHEBI:29991"/>
    </ligand>
</feature>
<dbReference type="GO" id="GO:0006422">
    <property type="term" value="P:aspartyl-tRNA aminoacylation"/>
    <property type="evidence" value="ECO:0007669"/>
    <property type="project" value="UniProtKB-UniRule"/>
</dbReference>
<dbReference type="InterPro" id="IPR006195">
    <property type="entry name" value="aa-tRNA-synth_II"/>
</dbReference>
<feature type="binding site" evidence="7">
    <location>
        <begin position="224"/>
        <end position="226"/>
    </location>
    <ligand>
        <name>ATP</name>
        <dbReference type="ChEBI" id="CHEBI:30616"/>
    </ligand>
</feature>
<dbReference type="InterPro" id="IPR002312">
    <property type="entry name" value="Asp/Asn-tRNA-synth_IIb"/>
</dbReference>
<sequence>MFRTHEVKDLPSVEIGTKVTLAGWVHRRRDHGPLIFIDLRNRRDLVQVVIREKDFSATEQEGLKEAIRPETVVQIQGTIQARKPGNENPNIATGKIEVIAEKVVIINSAATPPFVLDDPSVVVGEDIRMKYRYLDLRRERLQKNLLLRHEVVRAMRQYLIVRDFIEIETPYLSKSTPEGARDYLVPSRFQPGKFYALPQSPQQYKQLLMVAGLEKYFQIVRCFRDEDTRGDRQPEFTQLDIEMSFVEQEDILKLIEEMYIHLVKTVTPEKHITFQPFKRLSSAEAMSKYGTDKPDLRENKEDPNELAFAFILDFPMFEKKDDGSLGAVHHPFTRPRVNNVEELKITDPLAVLAEQYDFVLNGYEIGGGSMRTHDPKMLQAVFEILGHSPDDVQAQFGHLLEAFRYGVPPHGGIAPGIDRFVMILANEPNIREVIAFPKTGDGRDLMMDAPSSISEQQIKELHLRIIK</sequence>
<keyword evidence="6 7" id="KW-0030">Aminoacyl-tRNA synthetase</keyword>
<dbReference type="GO" id="GO:0004815">
    <property type="term" value="F:aspartate-tRNA ligase activity"/>
    <property type="evidence" value="ECO:0007669"/>
    <property type="project" value="UniProtKB-UniRule"/>
</dbReference>
<dbReference type="GO" id="GO:0050560">
    <property type="term" value="F:aspartate-tRNA(Asn) ligase activity"/>
    <property type="evidence" value="ECO:0007669"/>
    <property type="project" value="UniProtKB-EC"/>
</dbReference>
<feature type="binding site" evidence="7">
    <location>
        <position position="224"/>
    </location>
    <ligand>
        <name>L-aspartate</name>
        <dbReference type="ChEBI" id="CHEBI:29991"/>
    </ligand>
</feature>
<dbReference type="STRING" id="1802407.A3I40_02975"/>
<dbReference type="PANTHER" id="PTHR22594">
    <property type="entry name" value="ASPARTYL/LYSYL-TRNA SYNTHETASE"/>
    <property type="match status" value="1"/>
</dbReference>
<keyword evidence="4 7" id="KW-0067">ATP-binding</keyword>
<organism evidence="9 10">
    <name type="scientific">Candidatus Uhrbacteria bacterium RIFCSPLOWO2_02_FULL_48_12</name>
    <dbReference type="NCBI Taxonomy" id="1802407"/>
    <lineage>
        <taxon>Bacteria</taxon>
        <taxon>Candidatus Uhriibacteriota</taxon>
    </lineage>
</organism>
<accession>A0A1F7V9E0</accession>
<evidence type="ECO:0000256" key="6">
    <source>
        <dbReference type="ARBA" id="ARBA00023146"/>
    </source>
</evidence>
<dbReference type="AlphaFoldDB" id="A0A1F7V9E0"/>
<feature type="binding site" evidence="7">
    <location>
        <begin position="416"/>
        <end position="419"/>
    </location>
    <ligand>
        <name>ATP</name>
        <dbReference type="ChEBI" id="CHEBI:30616"/>
    </ligand>
</feature>
<dbReference type="Proteomes" id="UP000178723">
    <property type="component" value="Unassembled WGS sequence"/>
</dbReference>
<dbReference type="Pfam" id="PF00152">
    <property type="entry name" value="tRNA-synt_2"/>
    <property type="match status" value="1"/>
</dbReference>
<evidence type="ECO:0000313" key="9">
    <source>
        <dbReference type="EMBL" id="OGL87152.1"/>
    </source>
</evidence>
<proteinExistence type="inferred from homology"/>
<evidence type="ECO:0000313" key="10">
    <source>
        <dbReference type="Proteomes" id="UP000178723"/>
    </source>
</evidence>
<dbReference type="InterPro" id="IPR004115">
    <property type="entry name" value="GAD-like_sf"/>
</dbReference>
<feature type="region of interest" description="Aspartate" evidence="7">
    <location>
        <begin position="202"/>
        <end position="205"/>
    </location>
</feature>
<dbReference type="InterPro" id="IPR047090">
    <property type="entry name" value="AspRS_core"/>
</dbReference>
<comment type="catalytic activity">
    <reaction evidence="7">
        <text>tRNA(Asx) + L-aspartate + ATP = L-aspartyl-tRNA(Asx) + AMP + diphosphate</text>
        <dbReference type="Rhea" id="RHEA:18349"/>
        <dbReference type="Rhea" id="RHEA-COMP:9710"/>
        <dbReference type="Rhea" id="RHEA-COMP:9711"/>
        <dbReference type="ChEBI" id="CHEBI:29991"/>
        <dbReference type="ChEBI" id="CHEBI:30616"/>
        <dbReference type="ChEBI" id="CHEBI:33019"/>
        <dbReference type="ChEBI" id="CHEBI:78442"/>
        <dbReference type="ChEBI" id="CHEBI:78516"/>
        <dbReference type="ChEBI" id="CHEBI:456215"/>
        <dbReference type="EC" id="6.1.1.23"/>
    </reaction>
</comment>
<dbReference type="SUPFAM" id="SSF55681">
    <property type="entry name" value="Class II aaRS and biotin synthetases"/>
    <property type="match status" value="1"/>
</dbReference>